<keyword evidence="3" id="KW-1185">Reference proteome</keyword>
<proteinExistence type="predicted"/>
<gene>
    <name evidence="2" type="ORF">GCM10010145_61490</name>
</gene>
<accession>A0A918EXU7</accession>
<comment type="caution">
    <text evidence="2">The sequence shown here is derived from an EMBL/GenBank/DDBJ whole genome shotgun (WGS) entry which is preliminary data.</text>
</comment>
<reference evidence="2" key="2">
    <citation type="submission" date="2020-09" db="EMBL/GenBank/DDBJ databases">
        <authorList>
            <person name="Sun Q."/>
            <person name="Ohkuma M."/>
        </authorList>
    </citation>
    <scope>NUCLEOTIDE SEQUENCE</scope>
    <source>
        <strain evidence="2">JCM 3131</strain>
    </source>
</reference>
<feature type="region of interest" description="Disordered" evidence="1">
    <location>
        <begin position="60"/>
        <end position="79"/>
    </location>
</feature>
<dbReference type="EMBL" id="BMQK01000021">
    <property type="protein sequence ID" value="GGQ83629.1"/>
    <property type="molecule type" value="Genomic_DNA"/>
</dbReference>
<evidence type="ECO:0008006" key="4">
    <source>
        <dbReference type="Google" id="ProtNLM"/>
    </source>
</evidence>
<evidence type="ECO:0000256" key="1">
    <source>
        <dbReference type="SAM" id="MobiDB-lite"/>
    </source>
</evidence>
<name>A0A918EXU7_9ACTN</name>
<organism evidence="2 3">
    <name type="scientific">Streptomyces ruber</name>
    <dbReference type="NCBI Taxonomy" id="83378"/>
    <lineage>
        <taxon>Bacteria</taxon>
        <taxon>Bacillati</taxon>
        <taxon>Actinomycetota</taxon>
        <taxon>Actinomycetes</taxon>
        <taxon>Kitasatosporales</taxon>
        <taxon>Streptomycetaceae</taxon>
        <taxon>Streptomyces</taxon>
    </lineage>
</organism>
<evidence type="ECO:0000313" key="2">
    <source>
        <dbReference type="EMBL" id="GGQ83629.1"/>
    </source>
</evidence>
<protein>
    <recommendedName>
        <fullName evidence="4">Transposase</fullName>
    </recommendedName>
</protein>
<dbReference type="RefSeq" id="WP_229821397.1">
    <property type="nucleotide sequence ID" value="NZ_BMQK01000021.1"/>
</dbReference>
<dbReference type="AlphaFoldDB" id="A0A918EXU7"/>
<sequence length="79" mass="9110">MVATGQANKALHAIVMVRMKYDARTHDYVTRRTAQGWSKKDIIRCLKRFVAREVYHHLPQAARPPHHTRCPLHQPLASA</sequence>
<reference evidence="2" key="1">
    <citation type="journal article" date="2014" name="Int. J. Syst. Evol. Microbiol.">
        <title>Complete genome sequence of Corynebacterium casei LMG S-19264T (=DSM 44701T), isolated from a smear-ripened cheese.</title>
        <authorList>
            <consortium name="US DOE Joint Genome Institute (JGI-PGF)"/>
            <person name="Walter F."/>
            <person name="Albersmeier A."/>
            <person name="Kalinowski J."/>
            <person name="Ruckert C."/>
        </authorList>
    </citation>
    <scope>NUCLEOTIDE SEQUENCE</scope>
    <source>
        <strain evidence="2">JCM 3131</strain>
    </source>
</reference>
<dbReference type="Proteomes" id="UP000620156">
    <property type="component" value="Unassembled WGS sequence"/>
</dbReference>
<evidence type="ECO:0000313" key="3">
    <source>
        <dbReference type="Proteomes" id="UP000620156"/>
    </source>
</evidence>